<feature type="domain" description="FAD dependent oxidoreductase" evidence="5">
    <location>
        <begin position="8"/>
        <end position="363"/>
    </location>
</feature>
<dbReference type="InterPro" id="IPR036188">
    <property type="entry name" value="FAD/NAD-bd_sf"/>
</dbReference>
<keyword evidence="4" id="KW-0560">Oxidoreductase</keyword>
<dbReference type="KEGG" id="nbe:Back2_07750"/>
<dbReference type="InterPro" id="IPR017741">
    <property type="entry name" value="FAD-dependent_OxRdtase_HpnW"/>
</dbReference>
<comment type="cofactor">
    <cofactor evidence="1">
        <name>FAD</name>
        <dbReference type="ChEBI" id="CHEBI:57692"/>
    </cofactor>
</comment>
<evidence type="ECO:0000256" key="3">
    <source>
        <dbReference type="ARBA" id="ARBA00022630"/>
    </source>
</evidence>
<evidence type="ECO:0000313" key="6">
    <source>
        <dbReference type="EMBL" id="BBH16488.1"/>
    </source>
</evidence>
<dbReference type="Gene3D" id="3.50.50.60">
    <property type="entry name" value="FAD/NAD(P)-binding domain"/>
    <property type="match status" value="1"/>
</dbReference>
<dbReference type="SUPFAM" id="SSF51905">
    <property type="entry name" value="FAD/NAD(P)-binding domain"/>
    <property type="match status" value="1"/>
</dbReference>
<dbReference type="PANTHER" id="PTHR13847">
    <property type="entry name" value="SARCOSINE DEHYDROGENASE-RELATED"/>
    <property type="match status" value="1"/>
</dbReference>
<dbReference type="NCBIfam" id="TIGR03364">
    <property type="entry name" value="HpnW_proposed"/>
    <property type="match status" value="1"/>
</dbReference>
<organism evidence="6 7">
    <name type="scientific">Nocardioides baekrokdamisoli</name>
    <dbReference type="NCBI Taxonomy" id="1804624"/>
    <lineage>
        <taxon>Bacteria</taxon>
        <taxon>Bacillati</taxon>
        <taxon>Actinomycetota</taxon>
        <taxon>Actinomycetes</taxon>
        <taxon>Propionibacteriales</taxon>
        <taxon>Nocardioidaceae</taxon>
        <taxon>Nocardioides</taxon>
    </lineage>
</organism>
<protein>
    <submittedName>
        <fullName evidence="6">Oxidase</fullName>
    </submittedName>
</protein>
<gene>
    <name evidence="6" type="ORF">Back2_07750</name>
</gene>
<dbReference type="AlphaFoldDB" id="A0A3G9IYS1"/>
<proteinExistence type="inferred from homology"/>
<evidence type="ECO:0000313" key="7">
    <source>
        <dbReference type="Proteomes" id="UP000271573"/>
    </source>
</evidence>
<dbReference type="RefSeq" id="WP_231998826.1">
    <property type="nucleotide sequence ID" value="NZ_AP019307.1"/>
</dbReference>
<name>A0A3G9IYS1_9ACTN</name>
<dbReference type="GO" id="GO:0005737">
    <property type="term" value="C:cytoplasm"/>
    <property type="evidence" value="ECO:0007669"/>
    <property type="project" value="TreeGrafter"/>
</dbReference>
<keyword evidence="3" id="KW-0285">Flavoprotein</keyword>
<accession>A0A3G9IYS1</accession>
<dbReference type="EMBL" id="AP019307">
    <property type="protein sequence ID" value="BBH16488.1"/>
    <property type="molecule type" value="Genomic_DNA"/>
</dbReference>
<evidence type="ECO:0000256" key="2">
    <source>
        <dbReference type="ARBA" id="ARBA00009410"/>
    </source>
</evidence>
<dbReference type="PANTHER" id="PTHR13847:SF286">
    <property type="entry name" value="D-AMINO ACID DEHYDROGENASE"/>
    <property type="match status" value="1"/>
</dbReference>
<evidence type="ECO:0000256" key="4">
    <source>
        <dbReference type="ARBA" id="ARBA00023002"/>
    </source>
</evidence>
<dbReference type="Pfam" id="PF01266">
    <property type="entry name" value="DAO"/>
    <property type="match status" value="1"/>
</dbReference>
<reference evidence="6 7" key="1">
    <citation type="submission" date="2018-11" db="EMBL/GenBank/DDBJ databases">
        <title>Complete genome sequence of Nocardioides baekrokdamisoli strain KCTC 39748.</title>
        <authorList>
            <person name="Kang S.W."/>
            <person name="Lee K.C."/>
            <person name="Kim K.K."/>
            <person name="Kim J.S."/>
            <person name="Kim D.S."/>
            <person name="Ko S.H."/>
            <person name="Yang S.H."/>
            <person name="Shin Y.K."/>
            <person name="Lee J.S."/>
        </authorList>
    </citation>
    <scope>NUCLEOTIDE SEQUENCE [LARGE SCALE GENOMIC DNA]</scope>
    <source>
        <strain evidence="6 7">KCTC 39748</strain>
    </source>
</reference>
<evidence type="ECO:0000259" key="5">
    <source>
        <dbReference type="Pfam" id="PF01266"/>
    </source>
</evidence>
<dbReference type="Proteomes" id="UP000271573">
    <property type="component" value="Chromosome"/>
</dbReference>
<keyword evidence="7" id="KW-1185">Reference proteome</keyword>
<sequence length="372" mass="40019">MTTPGNPDLIIVGAGIVGLAHAYEAHRRGMKVMVLERDERAVGASVRNFGHVCTTGQSGQGLEYAREARERWLGLSDPAGFAVVQQGTVVVARTSDELAVLEEFADVRGRDEATPLSLAQVEQRIGWLPPGTVGGAHLPLDLRVDPRAAVPALAAWLQSQGVEIRFGVNAGQIADGTVLTSVGTFEAPLIIHCVGHDVDRLFPTIAEKYQIRRCRLQMFEVAPPVAEPIGPAVLTGTSLLRYGGFTGMPSAEQVRAAFTNDQPELLEIGLNLMLTQRPDGSVVLGDSHHYERTNPPFDDESVASILLREGERLFGRPITVRKRWRGVYASSNLTDFLVEPVDARTHVVSVTSGIGMTTALGLAPAALDRILG</sequence>
<evidence type="ECO:0000256" key="1">
    <source>
        <dbReference type="ARBA" id="ARBA00001974"/>
    </source>
</evidence>
<dbReference type="GO" id="GO:0016491">
    <property type="term" value="F:oxidoreductase activity"/>
    <property type="evidence" value="ECO:0007669"/>
    <property type="project" value="UniProtKB-KW"/>
</dbReference>
<dbReference type="Gene3D" id="3.30.9.10">
    <property type="entry name" value="D-Amino Acid Oxidase, subunit A, domain 2"/>
    <property type="match status" value="1"/>
</dbReference>
<comment type="similarity">
    <text evidence="2">Belongs to the DadA oxidoreductase family.</text>
</comment>
<dbReference type="InterPro" id="IPR006076">
    <property type="entry name" value="FAD-dep_OxRdtase"/>
</dbReference>